<evidence type="ECO:0000313" key="4">
    <source>
        <dbReference type="EMBL" id="GBC00350.1"/>
    </source>
</evidence>
<dbReference type="Pfam" id="PF13837">
    <property type="entry name" value="Myb_DNA-bind_4"/>
    <property type="match status" value="1"/>
</dbReference>
<reference evidence="4 6" key="1">
    <citation type="submission" date="2017-11" db="EMBL/GenBank/DDBJ databases">
        <title>The genome of Rhizophagus clarus HR1 reveals common genetic basis of auxotrophy among arbuscular mycorrhizal fungi.</title>
        <authorList>
            <person name="Kobayashi Y."/>
        </authorList>
    </citation>
    <scope>NUCLEOTIDE SEQUENCE [LARGE SCALE GENOMIC DNA]</scope>
    <source>
        <strain evidence="4 6">HR1</strain>
    </source>
</reference>
<name>A0A2Z6RTL2_9GLOM</name>
<dbReference type="EMBL" id="BEXD01003135">
    <property type="protein sequence ID" value="GBC00350.1"/>
    <property type="molecule type" value="Genomic_DNA"/>
</dbReference>
<keyword evidence="1" id="KW-0175">Coiled coil</keyword>
<dbReference type="InterPro" id="IPR044822">
    <property type="entry name" value="Myb_DNA-bind_4"/>
</dbReference>
<feature type="coiled-coil region" evidence="1">
    <location>
        <begin position="260"/>
        <end position="307"/>
    </location>
</feature>
<dbReference type="AlphaFoldDB" id="A0A2Z6RTL2"/>
<evidence type="ECO:0000256" key="1">
    <source>
        <dbReference type="SAM" id="Coils"/>
    </source>
</evidence>
<sequence length="331" mass="39190">MTKPRTLKPKLLAPKPLAPLVTSPVPTLSQNQMSSGFEIGYRTDTLTPNFQYLESESNEINKELGYSLRESRETDNSFCEKTIPVDILNMDTQSFSEKDSTDIKENDKMHDGKKRKNIESQVAERWSDEETDILLSYLEDNYEKLQQGKKATMYNLISTEVIKTKSSESIKGRIKRLLETYEKVKRQNDKTGSKRIDWKWYEKMDRIYGCRENINPSFISNDSTVYISDGDELEKEIKVERVTKKKKNSIESLVDVMNNISQTKLRISEQKLQLDREKNEMERERMNKEFQLQVEKFEIEKKKWEFEREQSRMLHELTMKKIELQLSQRKH</sequence>
<evidence type="ECO:0000313" key="5">
    <source>
        <dbReference type="EMBL" id="GET01624.1"/>
    </source>
</evidence>
<dbReference type="OrthoDB" id="5600249at2759"/>
<gene>
    <name evidence="5" type="ORF">RCL2_002802400</name>
    <name evidence="4" type="ORF">RclHR1_03820015</name>
</gene>
<dbReference type="Proteomes" id="UP000247702">
    <property type="component" value="Unassembled WGS sequence"/>
</dbReference>
<accession>A0A2Z6RTL2</accession>
<dbReference type="EMBL" id="BLAL01000300">
    <property type="protein sequence ID" value="GET01624.1"/>
    <property type="molecule type" value="Genomic_DNA"/>
</dbReference>
<dbReference type="Proteomes" id="UP000615446">
    <property type="component" value="Unassembled WGS sequence"/>
</dbReference>
<evidence type="ECO:0000259" key="3">
    <source>
        <dbReference type="Pfam" id="PF13837"/>
    </source>
</evidence>
<feature type="region of interest" description="Disordered" evidence="2">
    <location>
        <begin position="96"/>
        <end position="116"/>
    </location>
</feature>
<comment type="caution">
    <text evidence="4">The sequence shown here is derived from an EMBL/GenBank/DDBJ whole genome shotgun (WGS) entry which is preliminary data.</text>
</comment>
<evidence type="ECO:0000256" key="2">
    <source>
        <dbReference type="SAM" id="MobiDB-lite"/>
    </source>
</evidence>
<feature type="domain" description="Myb/SANT-like DNA-binding" evidence="3">
    <location>
        <begin position="124"/>
        <end position="207"/>
    </location>
</feature>
<reference evidence="5" key="2">
    <citation type="submission" date="2019-10" db="EMBL/GenBank/DDBJ databases">
        <title>Conservation and host-specific expression of non-tandemly repeated heterogenous ribosome RNA gene in arbuscular mycorrhizal fungi.</title>
        <authorList>
            <person name="Maeda T."/>
            <person name="Kobayashi Y."/>
            <person name="Nakagawa T."/>
            <person name="Ezawa T."/>
            <person name="Yamaguchi K."/>
            <person name="Bino T."/>
            <person name="Nishimoto Y."/>
            <person name="Shigenobu S."/>
            <person name="Kawaguchi M."/>
        </authorList>
    </citation>
    <scope>NUCLEOTIDE SEQUENCE</scope>
    <source>
        <strain evidence="5">HR1</strain>
    </source>
</reference>
<feature type="compositionally biased region" description="Basic and acidic residues" evidence="2">
    <location>
        <begin position="96"/>
        <end position="110"/>
    </location>
</feature>
<protein>
    <submittedName>
        <fullName evidence="5">Zinc finger and SCAN domain-containing protein 29-like</fullName>
    </submittedName>
</protein>
<proteinExistence type="predicted"/>
<keyword evidence="6" id="KW-1185">Reference proteome</keyword>
<evidence type="ECO:0000313" key="6">
    <source>
        <dbReference type="Proteomes" id="UP000247702"/>
    </source>
</evidence>
<organism evidence="4 6">
    <name type="scientific">Rhizophagus clarus</name>
    <dbReference type="NCBI Taxonomy" id="94130"/>
    <lineage>
        <taxon>Eukaryota</taxon>
        <taxon>Fungi</taxon>
        <taxon>Fungi incertae sedis</taxon>
        <taxon>Mucoromycota</taxon>
        <taxon>Glomeromycotina</taxon>
        <taxon>Glomeromycetes</taxon>
        <taxon>Glomerales</taxon>
        <taxon>Glomeraceae</taxon>
        <taxon>Rhizophagus</taxon>
    </lineage>
</organism>